<dbReference type="InterPro" id="IPR011546">
    <property type="entry name" value="Pept_M41_FtsH_extracell"/>
</dbReference>
<evidence type="ECO:0000256" key="5">
    <source>
        <dbReference type="ARBA" id="ARBA00022692"/>
    </source>
</evidence>
<feature type="transmembrane region" description="Helical" evidence="14">
    <location>
        <begin position="112"/>
        <end position="134"/>
    </location>
</feature>
<evidence type="ECO:0000313" key="18">
    <source>
        <dbReference type="EMBL" id="MBY8824588.1"/>
    </source>
</evidence>
<evidence type="ECO:0000256" key="7">
    <source>
        <dbReference type="ARBA" id="ARBA00022741"/>
    </source>
</evidence>
<dbReference type="PANTHER" id="PTHR23076">
    <property type="entry name" value="METALLOPROTEASE M41 FTSH"/>
    <property type="match status" value="1"/>
</dbReference>
<dbReference type="CDD" id="cd19501">
    <property type="entry name" value="RecA-like_FtsH"/>
    <property type="match status" value="1"/>
</dbReference>
<dbReference type="GO" id="GO:0008237">
    <property type="term" value="F:metallopeptidase activity"/>
    <property type="evidence" value="ECO:0007669"/>
    <property type="project" value="UniProtKB-KW"/>
</dbReference>
<gene>
    <name evidence="14 18" type="primary">ftsH</name>
    <name evidence="18" type="ORF">K7G82_19945</name>
</gene>
<dbReference type="InterPro" id="IPR027417">
    <property type="entry name" value="P-loop_NTPase"/>
</dbReference>
<feature type="binding site" evidence="14">
    <location>
        <begin position="206"/>
        <end position="213"/>
    </location>
    <ligand>
        <name>ATP</name>
        <dbReference type="ChEBI" id="CHEBI:30616"/>
    </ligand>
</feature>
<comment type="similarity">
    <text evidence="2 14">In the C-terminal section; belongs to the peptidase M41 family.</text>
</comment>
<keyword evidence="13 14" id="KW-0472">Membrane</keyword>
<evidence type="ECO:0000256" key="3">
    <source>
        <dbReference type="ARBA" id="ARBA00022475"/>
    </source>
</evidence>
<dbReference type="InterPro" id="IPR005936">
    <property type="entry name" value="FtsH"/>
</dbReference>
<feature type="binding site" evidence="14">
    <location>
        <position position="432"/>
    </location>
    <ligand>
        <name>Zn(2+)</name>
        <dbReference type="ChEBI" id="CHEBI:29105"/>
        <note>catalytic</note>
    </ligand>
</feature>
<dbReference type="RefSeq" id="WP_222991680.1">
    <property type="nucleotide sequence ID" value="NZ_JAINVV010000009.1"/>
</dbReference>
<dbReference type="SUPFAM" id="SSF52540">
    <property type="entry name" value="P-loop containing nucleoside triphosphate hydrolases"/>
    <property type="match status" value="1"/>
</dbReference>
<feature type="binding site" evidence="14">
    <location>
        <position position="428"/>
    </location>
    <ligand>
        <name>Zn(2+)</name>
        <dbReference type="ChEBI" id="CHEBI:29105"/>
        <note>catalytic</note>
    </ligand>
</feature>
<evidence type="ECO:0000256" key="8">
    <source>
        <dbReference type="ARBA" id="ARBA00022801"/>
    </source>
</evidence>
<dbReference type="SUPFAM" id="SSF140990">
    <property type="entry name" value="FtsH protease domain-like"/>
    <property type="match status" value="1"/>
</dbReference>
<feature type="region of interest" description="Disordered" evidence="16">
    <location>
        <begin position="607"/>
        <end position="648"/>
    </location>
</feature>
<comment type="subcellular location">
    <subcellularLocation>
        <location evidence="14">Cell membrane</location>
        <topology evidence="14">Multi-pass membrane protein</topology>
        <orientation evidence="14">Cytoplasmic side</orientation>
    </subcellularLocation>
    <subcellularLocation>
        <location evidence="1">Membrane</location>
    </subcellularLocation>
</comment>
<dbReference type="Pfam" id="PF17862">
    <property type="entry name" value="AAA_lid_3"/>
    <property type="match status" value="1"/>
</dbReference>
<evidence type="ECO:0000256" key="11">
    <source>
        <dbReference type="ARBA" id="ARBA00022989"/>
    </source>
</evidence>
<feature type="compositionally biased region" description="Gly residues" evidence="16">
    <location>
        <begin position="639"/>
        <end position="648"/>
    </location>
</feature>
<comment type="function">
    <text evidence="14">Acts as a processive, ATP-dependent zinc metallopeptidase for both cytoplasmic and membrane proteins. Plays a role in the quality control of integral membrane proteins.</text>
</comment>
<dbReference type="Proteomes" id="UP000706039">
    <property type="component" value="Unassembled WGS sequence"/>
</dbReference>
<dbReference type="Gene3D" id="1.10.8.60">
    <property type="match status" value="1"/>
</dbReference>
<name>A0ABS7PTB4_9SPHN</name>
<dbReference type="Gene3D" id="3.30.720.210">
    <property type="match status" value="1"/>
</dbReference>
<dbReference type="InterPro" id="IPR003960">
    <property type="entry name" value="ATPase_AAA_CS"/>
</dbReference>
<dbReference type="Pfam" id="PF00004">
    <property type="entry name" value="AAA"/>
    <property type="match status" value="1"/>
</dbReference>
<evidence type="ECO:0000256" key="10">
    <source>
        <dbReference type="ARBA" id="ARBA00022840"/>
    </source>
</evidence>
<keyword evidence="10 14" id="KW-0067">ATP-binding</keyword>
<dbReference type="HAMAP" id="MF_01458">
    <property type="entry name" value="FtsH"/>
    <property type="match status" value="1"/>
</dbReference>
<comment type="similarity">
    <text evidence="15">Belongs to the AAA ATPase family.</text>
</comment>
<evidence type="ECO:0000256" key="12">
    <source>
        <dbReference type="ARBA" id="ARBA00023049"/>
    </source>
</evidence>
<dbReference type="InterPro" id="IPR037219">
    <property type="entry name" value="Peptidase_M41-like"/>
</dbReference>
<organism evidence="18 19">
    <name type="scientific">Sphingomonas colocasiae</name>
    <dbReference type="NCBI Taxonomy" id="1848973"/>
    <lineage>
        <taxon>Bacteria</taxon>
        <taxon>Pseudomonadati</taxon>
        <taxon>Pseudomonadota</taxon>
        <taxon>Alphaproteobacteria</taxon>
        <taxon>Sphingomonadales</taxon>
        <taxon>Sphingomonadaceae</taxon>
        <taxon>Sphingomonas</taxon>
    </lineage>
</organism>
<evidence type="ECO:0000313" key="19">
    <source>
        <dbReference type="Proteomes" id="UP000706039"/>
    </source>
</evidence>
<comment type="cofactor">
    <cofactor evidence="14">
        <name>Zn(2+)</name>
        <dbReference type="ChEBI" id="CHEBI:29105"/>
    </cofactor>
    <text evidence="14">Binds 1 zinc ion per subunit.</text>
</comment>
<evidence type="ECO:0000256" key="9">
    <source>
        <dbReference type="ARBA" id="ARBA00022833"/>
    </source>
</evidence>
<keyword evidence="11 14" id="KW-1133">Transmembrane helix</keyword>
<feature type="compositionally biased region" description="Basic and acidic residues" evidence="16">
    <location>
        <begin position="607"/>
        <end position="619"/>
    </location>
</feature>
<feature type="transmembrane region" description="Helical" evidence="14">
    <location>
        <begin position="17"/>
        <end position="34"/>
    </location>
</feature>
<dbReference type="PROSITE" id="PS00674">
    <property type="entry name" value="AAA"/>
    <property type="match status" value="1"/>
</dbReference>
<dbReference type="InterPro" id="IPR003959">
    <property type="entry name" value="ATPase_AAA_core"/>
</dbReference>
<feature type="active site" evidence="14">
    <location>
        <position position="429"/>
    </location>
</feature>
<dbReference type="InterPro" id="IPR000642">
    <property type="entry name" value="Peptidase_M41"/>
</dbReference>
<evidence type="ECO:0000256" key="4">
    <source>
        <dbReference type="ARBA" id="ARBA00022670"/>
    </source>
</evidence>
<dbReference type="NCBIfam" id="TIGR01241">
    <property type="entry name" value="FtsH_fam"/>
    <property type="match status" value="1"/>
</dbReference>
<dbReference type="EMBL" id="JAINVV010000009">
    <property type="protein sequence ID" value="MBY8824588.1"/>
    <property type="molecule type" value="Genomic_DNA"/>
</dbReference>
<keyword evidence="4 14" id="KW-0645">Protease</keyword>
<dbReference type="PANTHER" id="PTHR23076:SF97">
    <property type="entry name" value="ATP-DEPENDENT ZINC METALLOPROTEASE YME1L1"/>
    <property type="match status" value="1"/>
</dbReference>
<dbReference type="Pfam" id="PF06480">
    <property type="entry name" value="FtsH_ext"/>
    <property type="match status" value="1"/>
</dbReference>
<dbReference type="Pfam" id="PF01434">
    <property type="entry name" value="Peptidase_M41"/>
    <property type="match status" value="1"/>
</dbReference>
<keyword evidence="19" id="KW-1185">Reference proteome</keyword>
<evidence type="ECO:0000259" key="17">
    <source>
        <dbReference type="SMART" id="SM00382"/>
    </source>
</evidence>
<keyword evidence="6 14" id="KW-0479">Metal-binding</keyword>
<evidence type="ECO:0000256" key="2">
    <source>
        <dbReference type="ARBA" id="ARBA00010044"/>
    </source>
</evidence>
<keyword evidence="12 14" id="KW-0482">Metalloprotease</keyword>
<sequence length="648" mass="70777">MNDDKQPPEGNPWMKSLLIWVGILVALAMFVAMFDRPGRTAVSDGISYSEFIQKVDEGAVKKVDITGNVASGTFGDDKTFRTYLPDDTSMISQRLVDKGVSVTMKPEERQSIWLIILYQSLPFLLIIGIAIFIMRQMQKNAGSGAMGFGKSRARMLTQKEGRVTFDDVAGIDEAREELQEIVDFLKDPSKFARLGGKIPKGALLVGSPGTGKTLLARAIAGEANVPFFTISGSDFVEMFVGVGASRVRDMFEQAKKNAPCIVFIDEIDAVGRHRGAGLGNGNDEREQTLNQLLVEMDGFEANEGIIIVAATNRPDVLDPALLRPGRFDRQVVVPRPDIEGREKILAVHMKKTPLAPDVDARTIARGTPGFSGADLANLVNEAALLAARKGKRLVAMLEFEEAKDKVMMGAERKSMVMTEDEKKATAYHEAGHALVSLHVDGCDPLHKVTIIPRGRALGVTWNLPDRDRYSMSMKQMKARLALCFGGRIAEQLIYGMDSLNTGASNDIQQATDMARAMVMEYGMSEKLGWLRYRDNQDEVFLGHSVARSQTVSEETARLIDQEVRRLVEEGEATARKVLTDNLHELHRLAEALLEYETLSGEESKRAIAGEDIGRDDAGSKKTPALGTGGSSIPKTRRPGIGGPAAQGA</sequence>
<feature type="domain" description="AAA+ ATPase" evidence="17">
    <location>
        <begin position="198"/>
        <end position="337"/>
    </location>
</feature>
<keyword evidence="3 14" id="KW-1003">Cell membrane</keyword>
<keyword evidence="8 14" id="KW-0378">Hydrolase</keyword>
<keyword evidence="9 14" id="KW-0862">Zinc</keyword>
<dbReference type="SMART" id="SM00382">
    <property type="entry name" value="AAA"/>
    <property type="match status" value="1"/>
</dbReference>
<dbReference type="InterPro" id="IPR003593">
    <property type="entry name" value="AAA+_ATPase"/>
</dbReference>
<keyword evidence="5 14" id="KW-0812">Transmembrane</keyword>
<keyword evidence="7 14" id="KW-0547">Nucleotide-binding</keyword>
<dbReference type="Gene3D" id="1.20.58.760">
    <property type="entry name" value="Peptidase M41"/>
    <property type="match status" value="1"/>
</dbReference>
<accession>A0ABS7PTB4</accession>
<dbReference type="InterPro" id="IPR041569">
    <property type="entry name" value="AAA_lid_3"/>
</dbReference>
<reference evidence="18 19" key="1">
    <citation type="submission" date="2021-08" db="EMBL/GenBank/DDBJ databases">
        <authorList>
            <person name="Tuo L."/>
        </authorList>
    </citation>
    <scope>NUCLEOTIDE SEQUENCE [LARGE SCALE GENOMIC DNA]</scope>
    <source>
        <strain evidence="18 19">JCM 31229</strain>
    </source>
</reference>
<comment type="caution">
    <text evidence="18">The sequence shown here is derived from an EMBL/GenBank/DDBJ whole genome shotgun (WGS) entry which is preliminary data.</text>
</comment>
<protein>
    <recommendedName>
        <fullName evidence="14">ATP-dependent zinc metalloprotease FtsH</fullName>
        <ecNumber evidence="14">3.4.24.-</ecNumber>
    </recommendedName>
</protein>
<comment type="subunit">
    <text evidence="14">Homohexamer.</text>
</comment>
<proteinExistence type="inferred from homology"/>
<evidence type="ECO:0000256" key="16">
    <source>
        <dbReference type="SAM" id="MobiDB-lite"/>
    </source>
</evidence>
<evidence type="ECO:0000256" key="1">
    <source>
        <dbReference type="ARBA" id="ARBA00004370"/>
    </source>
</evidence>
<evidence type="ECO:0000256" key="13">
    <source>
        <dbReference type="ARBA" id="ARBA00023136"/>
    </source>
</evidence>
<evidence type="ECO:0000256" key="14">
    <source>
        <dbReference type="HAMAP-Rule" id="MF_01458"/>
    </source>
</evidence>
<feature type="binding site" evidence="14">
    <location>
        <position position="506"/>
    </location>
    <ligand>
        <name>Zn(2+)</name>
        <dbReference type="ChEBI" id="CHEBI:29105"/>
        <note>catalytic</note>
    </ligand>
</feature>
<dbReference type="EC" id="3.4.24.-" evidence="14"/>
<evidence type="ECO:0000256" key="6">
    <source>
        <dbReference type="ARBA" id="ARBA00022723"/>
    </source>
</evidence>
<evidence type="ECO:0000256" key="15">
    <source>
        <dbReference type="RuleBase" id="RU003651"/>
    </source>
</evidence>
<comment type="similarity">
    <text evidence="14">In the central section; belongs to the AAA ATPase family.</text>
</comment>
<dbReference type="Gene3D" id="3.40.50.300">
    <property type="entry name" value="P-loop containing nucleotide triphosphate hydrolases"/>
    <property type="match status" value="1"/>
</dbReference>